<protein>
    <submittedName>
        <fullName evidence="1">Uncharacterized protein</fullName>
    </submittedName>
</protein>
<evidence type="ECO:0000313" key="1">
    <source>
        <dbReference type="EMBL" id="ADB77864.1"/>
    </source>
</evidence>
<keyword evidence="1" id="KW-0614">Plasmid</keyword>
<sequence>MELHGGPLDGMRVDVDADDPDPWIAIISDGGQHPGGRSLYAPADSGVWRWVRDLPPEAL</sequence>
<gene>
    <name evidence="1" type="ORF">pTSC1.1c</name>
</gene>
<name>D3JST9_9ACTN</name>
<geneLocation type="plasmid" evidence="1">
    <name>pTSC1</name>
</geneLocation>
<dbReference type="AlphaFoldDB" id="D3JST9"/>
<accession>D3JST9</accession>
<proteinExistence type="predicted"/>
<reference evidence="1" key="2">
    <citation type="journal article" date="2011" name="BMC Microbiol.">
        <title>Development of a gene cloning system in a fast-growing and moderately thermophilic Streptomyces species and heterologous expression of Streptomyces antibiotic biosynthetic gene clusters.</title>
        <authorList>
            <person name="Chen W."/>
            <person name="Qin Z."/>
        </authorList>
    </citation>
    <scope>NUCLEOTIDE SEQUENCE</scope>
    <source>
        <strain evidence="1">X4</strain>
        <plasmid evidence="1">pTSC1</plasmid>
    </source>
</reference>
<dbReference type="EMBL" id="GU271942">
    <property type="protein sequence ID" value="ADB77864.1"/>
    <property type="molecule type" value="Genomic_DNA"/>
</dbReference>
<organism evidence="1">
    <name type="scientific">Streptomyces sp. x4(2010)</name>
    <dbReference type="NCBI Taxonomy" id="706422"/>
    <lineage>
        <taxon>Bacteria</taxon>
        <taxon>Bacillati</taxon>
        <taxon>Actinomycetota</taxon>
        <taxon>Actinomycetes</taxon>
        <taxon>Kitasatosporales</taxon>
        <taxon>Streptomycetaceae</taxon>
        <taxon>Streptomyces</taxon>
    </lineage>
</organism>
<reference evidence="1" key="1">
    <citation type="submission" date="2009-12" db="EMBL/GenBank/DDBJ databases">
        <authorList>
            <person name="Chen W.H."/>
            <person name="Zhang Z.F."/>
            <person name="Qin Z.J."/>
        </authorList>
    </citation>
    <scope>NUCLEOTIDE SEQUENCE</scope>
    <source>
        <strain evidence="1">X4</strain>
        <plasmid evidence="1">pTSC1</plasmid>
    </source>
</reference>